<comment type="caution">
    <text evidence="2">The sequence shown here is derived from an EMBL/GenBank/DDBJ whole genome shotgun (WGS) entry which is preliminary data.</text>
</comment>
<keyword evidence="3" id="KW-1185">Reference proteome</keyword>
<sequence>MQVLIATASRHGSTREIAACLGERLAGHGLRVVVADAEVVTDLDGYDAVVLGSAVYAGRWVEAARLLVARLGDELAERPLWLFSSGPVGDPPRPLETAQEPRDLLDRFGAREHRVFAGKLDRSVMSVGERALARVVRAPEGDFRDWAAIAAWADEISTQLAAAPTV</sequence>
<dbReference type="Gene3D" id="3.40.50.360">
    <property type="match status" value="1"/>
</dbReference>
<dbReference type="PROSITE" id="PS50902">
    <property type="entry name" value="FLAVODOXIN_LIKE"/>
    <property type="match status" value="1"/>
</dbReference>
<dbReference type="InterPro" id="IPR052200">
    <property type="entry name" value="Protoporphyrinogen_IX_DH"/>
</dbReference>
<dbReference type="InterPro" id="IPR008254">
    <property type="entry name" value="Flavodoxin/NO_synth"/>
</dbReference>
<reference evidence="2" key="1">
    <citation type="journal article" date="2014" name="Int. J. Syst. Evol. Microbiol.">
        <title>Complete genome sequence of Corynebacterium casei LMG S-19264T (=DSM 44701T), isolated from a smear-ripened cheese.</title>
        <authorList>
            <consortium name="US DOE Joint Genome Institute (JGI-PGF)"/>
            <person name="Walter F."/>
            <person name="Albersmeier A."/>
            <person name="Kalinowski J."/>
            <person name="Ruckert C."/>
        </authorList>
    </citation>
    <scope>NUCLEOTIDE SEQUENCE</scope>
    <source>
        <strain evidence="2">CGMCC 1.14988</strain>
    </source>
</reference>
<dbReference type="SUPFAM" id="SSF52218">
    <property type="entry name" value="Flavoproteins"/>
    <property type="match status" value="1"/>
</dbReference>
<feature type="domain" description="Flavodoxin-like" evidence="1">
    <location>
        <begin position="3"/>
        <end position="157"/>
    </location>
</feature>
<evidence type="ECO:0000259" key="1">
    <source>
        <dbReference type="PROSITE" id="PS50902"/>
    </source>
</evidence>
<dbReference type="InterPro" id="IPR026816">
    <property type="entry name" value="Flavodoxin_dom"/>
</dbReference>
<evidence type="ECO:0000313" key="2">
    <source>
        <dbReference type="EMBL" id="GGI05512.1"/>
    </source>
</evidence>
<organism evidence="2 3">
    <name type="scientific">Egicoccus halophilus</name>
    <dbReference type="NCBI Taxonomy" id="1670830"/>
    <lineage>
        <taxon>Bacteria</taxon>
        <taxon>Bacillati</taxon>
        <taxon>Actinomycetota</taxon>
        <taxon>Nitriliruptoria</taxon>
        <taxon>Egicoccales</taxon>
        <taxon>Egicoccaceae</taxon>
        <taxon>Egicoccus</taxon>
    </lineage>
</organism>
<gene>
    <name evidence="2" type="primary">hemG</name>
    <name evidence="2" type="ORF">GCM10011354_14470</name>
</gene>
<reference evidence="2" key="2">
    <citation type="submission" date="2020-09" db="EMBL/GenBank/DDBJ databases">
        <authorList>
            <person name="Sun Q."/>
            <person name="Zhou Y."/>
        </authorList>
    </citation>
    <scope>NUCLEOTIDE SEQUENCE</scope>
    <source>
        <strain evidence="2">CGMCC 1.14988</strain>
    </source>
</reference>
<evidence type="ECO:0000313" key="3">
    <source>
        <dbReference type="Proteomes" id="UP000650511"/>
    </source>
</evidence>
<dbReference type="PANTHER" id="PTHR38030:SF2">
    <property type="entry name" value="PROTOPORPHYRINOGEN IX DEHYDROGENASE [QUINONE]"/>
    <property type="match status" value="1"/>
</dbReference>
<proteinExistence type="predicted"/>
<dbReference type="PANTHER" id="PTHR38030">
    <property type="entry name" value="PROTOPORPHYRINOGEN IX DEHYDROGENASE [MENAQUINONE]"/>
    <property type="match status" value="1"/>
</dbReference>
<dbReference type="OrthoDB" id="129384at2"/>
<dbReference type="GO" id="GO:0006783">
    <property type="term" value="P:heme biosynthetic process"/>
    <property type="evidence" value="ECO:0007669"/>
    <property type="project" value="TreeGrafter"/>
</dbReference>
<name>A0A8J3ADQ9_9ACTN</name>
<dbReference type="EMBL" id="BMHA01000004">
    <property type="protein sequence ID" value="GGI05512.1"/>
    <property type="molecule type" value="Genomic_DNA"/>
</dbReference>
<dbReference type="GO" id="GO:0010181">
    <property type="term" value="F:FMN binding"/>
    <property type="evidence" value="ECO:0007669"/>
    <property type="project" value="InterPro"/>
</dbReference>
<protein>
    <submittedName>
        <fullName evidence="2">Flavodoxin</fullName>
    </submittedName>
</protein>
<dbReference type="Pfam" id="PF12724">
    <property type="entry name" value="Flavodoxin_5"/>
    <property type="match status" value="1"/>
</dbReference>
<dbReference type="GO" id="GO:0070819">
    <property type="term" value="F:menaquinone-dependent protoporphyrinogen oxidase activity"/>
    <property type="evidence" value="ECO:0007669"/>
    <property type="project" value="TreeGrafter"/>
</dbReference>
<accession>A0A8J3ADQ9</accession>
<dbReference type="RefSeq" id="WP_130649318.1">
    <property type="nucleotide sequence ID" value="NZ_BMHA01000004.1"/>
</dbReference>
<dbReference type="AlphaFoldDB" id="A0A8J3ADQ9"/>
<dbReference type="Proteomes" id="UP000650511">
    <property type="component" value="Unassembled WGS sequence"/>
</dbReference>
<dbReference type="InterPro" id="IPR029039">
    <property type="entry name" value="Flavoprotein-like_sf"/>
</dbReference>